<dbReference type="Gene3D" id="3.40.190.10">
    <property type="entry name" value="Periplasmic binding protein-like II"/>
    <property type="match status" value="1"/>
</dbReference>
<keyword evidence="3" id="KW-0732">Signal</keyword>
<feature type="chain" id="PRO_5011628268" evidence="3">
    <location>
        <begin position="29"/>
        <end position="534"/>
    </location>
</feature>
<sequence length="534" mass="58735">MNAMNRLLSGAVLGLAVALTAPMSAAWAETPPNMLVIANRIDDITTLDPAESFEFAGSDVSRNVYMKLVNFDPANLDAGYQPEIAESWTVSDDGKTITFTIREGLTFHSGNPVTAADVEFSLRRAVILNKTPAFILTQFGFTAENVEETIVADGNTVTITTDKPYATSFVLNCLTSTIGGIVDMKTVMENEVDGDMGNTWLKTNSAGSGAYKLVSWKPNESVTLEANPDFYLGAPNMERVIVRHVQESASQRLLLERGDIDVARNLNPEDIAGAAEAEGVKIYDELRGRLMYLAFSQKHPELSKPEVRQAMKYLVDYQGMQDSFLSGQYTIHQNFLPRTFLGAVDENPFTYDVEKAKELLAAAGVPEGLEIEAGVREAQERIEIAQTYQNALAQVGIKLNITVGTAKQILARYRARELDVYIGAWGPDYPDPHTNAGTFAYNPDNSDEAQATGLLAWRNSWDTGGLTEKTAAAVVENDRDKRVEMYAEIQSQFRETSPFAIMFQKIEQAAMRENVENLNLGGATTAVSYWPVTK</sequence>
<dbReference type="PANTHER" id="PTHR30290:SF34">
    <property type="entry name" value="ABC TRANSPORTER, PERIPLASMIC OLIGO-PEPTIDE BINDING PROTEIN, PUTATIVE-RELATED"/>
    <property type="match status" value="1"/>
</dbReference>
<dbReference type="STRING" id="1227549.SAMN05444007_103321"/>
<dbReference type="OrthoDB" id="9803988at2"/>
<dbReference type="InterPro" id="IPR030678">
    <property type="entry name" value="Peptide/Ni-bd"/>
</dbReference>
<dbReference type="Proteomes" id="UP000199379">
    <property type="component" value="Unassembled WGS sequence"/>
</dbReference>
<evidence type="ECO:0000256" key="3">
    <source>
        <dbReference type="SAM" id="SignalP"/>
    </source>
</evidence>
<proteinExistence type="inferred from homology"/>
<gene>
    <name evidence="5" type="ORF">SAMN05444007_103321</name>
</gene>
<evidence type="ECO:0000259" key="4">
    <source>
        <dbReference type="Pfam" id="PF00496"/>
    </source>
</evidence>
<feature type="domain" description="Solute-binding protein family 5" evidence="4">
    <location>
        <begin position="80"/>
        <end position="445"/>
    </location>
</feature>
<dbReference type="PIRSF" id="PIRSF002741">
    <property type="entry name" value="MppA"/>
    <property type="match status" value="1"/>
</dbReference>
<comment type="similarity">
    <text evidence="2">Belongs to the bacterial solute-binding protein 5 family.</text>
</comment>
<dbReference type="Gene3D" id="3.10.105.10">
    <property type="entry name" value="Dipeptide-binding Protein, Domain 3"/>
    <property type="match status" value="1"/>
</dbReference>
<dbReference type="InterPro" id="IPR039424">
    <property type="entry name" value="SBP_5"/>
</dbReference>
<evidence type="ECO:0000256" key="2">
    <source>
        <dbReference type="ARBA" id="ARBA00005695"/>
    </source>
</evidence>
<evidence type="ECO:0000313" key="5">
    <source>
        <dbReference type="EMBL" id="SEJ09957.1"/>
    </source>
</evidence>
<dbReference type="GO" id="GO:0030288">
    <property type="term" value="C:outer membrane-bounded periplasmic space"/>
    <property type="evidence" value="ECO:0007669"/>
    <property type="project" value="UniProtKB-ARBA"/>
</dbReference>
<name>A0A1H6W7C0_9RHOB</name>
<dbReference type="Pfam" id="PF00496">
    <property type="entry name" value="SBP_bac_5"/>
    <property type="match status" value="1"/>
</dbReference>
<protein>
    <submittedName>
        <fullName evidence="5">Peptide/nickel transport system substrate-binding protein</fullName>
    </submittedName>
</protein>
<dbReference type="RefSeq" id="WP_092363899.1">
    <property type="nucleotide sequence ID" value="NZ_BMGV01000003.1"/>
</dbReference>
<keyword evidence="6" id="KW-1185">Reference proteome</keyword>
<dbReference type="PANTHER" id="PTHR30290">
    <property type="entry name" value="PERIPLASMIC BINDING COMPONENT OF ABC TRANSPORTER"/>
    <property type="match status" value="1"/>
</dbReference>
<dbReference type="InterPro" id="IPR000914">
    <property type="entry name" value="SBP_5_dom"/>
</dbReference>
<reference evidence="5 6" key="1">
    <citation type="submission" date="2016-10" db="EMBL/GenBank/DDBJ databases">
        <authorList>
            <person name="de Groot N.N."/>
        </authorList>
    </citation>
    <scope>NUCLEOTIDE SEQUENCE [LARGE SCALE GENOMIC DNA]</scope>
    <source>
        <strain evidence="5 6">DSM 29340</strain>
    </source>
</reference>
<dbReference type="CDD" id="cd08512">
    <property type="entry name" value="PBP2_NikA_DppA_OppA_like_7"/>
    <property type="match status" value="1"/>
</dbReference>
<dbReference type="GO" id="GO:0015833">
    <property type="term" value="P:peptide transport"/>
    <property type="evidence" value="ECO:0007669"/>
    <property type="project" value="TreeGrafter"/>
</dbReference>
<dbReference type="GO" id="GO:0043190">
    <property type="term" value="C:ATP-binding cassette (ABC) transporter complex"/>
    <property type="evidence" value="ECO:0007669"/>
    <property type="project" value="InterPro"/>
</dbReference>
<evidence type="ECO:0000313" key="6">
    <source>
        <dbReference type="Proteomes" id="UP000199379"/>
    </source>
</evidence>
<dbReference type="AlphaFoldDB" id="A0A1H6W7C0"/>
<organism evidence="5 6">
    <name type="scientific">Cribrihabitans marinus</name>
    <dbReference type="NCBI Taxonomy" id="1227549"/>
    <lineage>
        <taxon>Bacteria</taxon>
        <taxon>Pseudomonadati</taxon>
        <taxon>Pseudomonadota</taxon>
        <taxon>Alphaproteobacteria</taxon>
        <taxon>Rhodobacterales</taxon>
        <taxon>Paracoccaceae</taxon>
        <taxon>Cribrihabitans</taxon>
    </lineage>
</organism>
<accession>A0A1H6W7C0</accession>
<comment type="subcellular location">
    <subcellularLocation>
        <location evidence="1">Periplasm</location>
    </subcellularLocation>
</comment>
<dbReference type="Gene3D" id="3.90.76.10">
    <property type="entry name" value="Dipeptide-binding Protein, Domain 1"/>
    <property type="match status" value="1"/>
</dbReference>
<feature type="signal peptide" evidence="3">
    <location>
        <begin position="1"/>
        <end position="28"/>
    </location>
</feature>
<dbReference type="GO" id="GO:1904680">
    <property type="term" value="F:peptide transmembrane transporter activity"/>
    <property type="evidence" value="ECO:0007669"/>
    <property type="project" value="TreeGrafter"/>
</dbReference>
<evidence type="ECO:0000256" key="1">
    <source>
        <dbReference type="ARBA" id="ARBA00004418"/>
    </source>
</evidence>
<dbReference type="SUPFAM" id="SSF53850">
    <property type="entry name" value="Periplasmic binding protein-like II"/>
    <property type="match status" value="1"/>
</dbReference>
<dbReference type="EMBL" id="FNYD01000003">
    <property type="protein sequence ID" value="SEJ09957.1"/>
    <property type="molecule type" value="Genomic_DNA"/>
</dbReference>